<keyword evidence="7" id="KW-0630">Potassium</keyword>
<dbReference type="Pfam" id="PF02254">
    <property type="entry name" value="TrkA_N"/>
    <property type="match status" value="1"/>
</dbReference>
<evidence type="ECO:0000256" key="2">
    <source>
        <dbReference type="ARBA" id="ARBA00005551"/>
    </source>
</evidence>
<dbReference type="InterPro" id="IPR003148">
    <property type="entry name" value="RCK_N"/>
</dbReference>
<keyword evidence="8 11" id="KW-1133">Transmembrane helix</keyword>
<sequence length="694" mass="76818">MTDLLLKITIFLLAAIMVVPLAKFLRLGSVLGYLVAGVIIGPFVLGFLGSSEQSSLQHVSEFGVVMMLFLIGLELKPSFLWKLRVPILGMGGLQILLTTIAIAGIAILFDQRWRPALAIGMILALSSTAIIIQTLSEKGLLGTKAGRSAFSVLLFQDISVIPILAILPLLAFFSIDATGHGEGSPIGEWLLHQPGYVRFSAILGAVAIIVVVGRFLSERLFRLIAATGIRDIFTAVALFIVVGVALMMESVGLSAALGTFLAGVMLADSEYRHEIELSIEPFKGLLLGLFFMSVGSSIDFKLLIDNPTRVAILVVLLIVVKFIVLFSLAKMFQHKNMQALLFACVMAQGGEFAFVLFSFAENNYILPRATATLLTLVVTLSMLITPLLMILYDLLAKKVAKYNMRRSNEEMDDIHESNPVIIAGYGRFNQIIGRLLRANGYECTVLDNNPNVIATLKRFGQKVYYGDATRPDLLQAAGAQNAKLLVIGLRDPEQSTLMIEMVRKYFPHLKIIARASDRLNAYKLMELKVDHFQREMFLSALELGEKTLIELGQHPHTAHRQARIFKEHDEKMLLELYQAWKEDPHLEQGQQPGEQYISKTRAMSESFAAVLRNDRIANALMVEHDHAWESAPTETELMERAIQEEMLAERARVEVEKMVAAAQIVQVAASIEKATEAAQKNESFCEEQKDTGSI</sequence>
<keyword evidence="5" id="KW-0633">Potassium transport</keyword>
<dbReference type="GO" id="GO:0012505">
    <property type="term" value="C:endomembrane system"/>
    <property type="evidence" value="ECO:0007669"/>
    <property type="project" value="UniProtKB-SubCell"/>
</dbReference>
<feature type="transmembrane region" description="Helical" evidence="11">
    <location>
        <begin position="30"/>
        <end position="49"/>
    </location>
</feature>
<proteinExistence type="inferred from homology"/>
<evidence type="ECO:0000259" key="12">
    <source>
        <dbReference type="PROSITE" id="PS51201"/>
    </source>
</evidence>
<feature type="domain" description="RCK N-terminal" evidence="12">
    <location>
        <begin position="417"/>
        <end position="536"/>
    </location>
</feature>
<dbReference type="RefSeq" id="WP_072575496.1">
    <property type="nucleotide sequence ID" value="NZ_LWHB01000008.1"/>
</dbReference>
<feature type="transmembrane region" description="Helical" evidence="11">
    <location>
        <begin position="195"/>
        <end position="216"/>
    </location>
</feature>
<dbReference type="InterPro" id="IPR004771">
    <property type="entry name" value="K/H_exchanger"/>
</dbReference>
<dbReference type="InterPro" id="IPR006153">
    <property type="entry name" value="Cation/H_exchanger_TM"/>
</dbReference>
<accession>A0A380MNE0</accession>
<feature type="transmembrane region" description="Helical" evidence="11">
    <location>
        <begin position="6"/>
        <end position="25"/>
    </location>
</feature>
<evidence type="ECO:0000256" key="7">
    <source>
        <dbReference type="ARBA" id="ARBA00022958"/>
    </source>
</evidence>
<dbReference type="GO" id="GO:0015297">
    <property type="term" value="F:antiporter activity"/>
    <property type="evidence" value="ECO:0007669"/>
    <property type="project" value="UniProtKB-KW"/>
</dbReference>
<feature type="transmembrane region" description="Helical" evidence="11">
    <location>
        <begin position="87"/>
        <end position="109"/>
    </location>
</feature>
<dbReference type="PROSITE" id="PS51201">
    <property type="entry name" value="RCK_N"/>
    <property type="match status" value="1"/>
</dbReference>
<evidence type="ECO:0000313" key="14">
    <source>
        <dbReference type="Proteomes" id="UP000254601"/>
    </source>
</evidence>
<dbReference type="SUPFAM" id="SSF51735">
    <property type="entry name" value="NAD(P)-binding Rossmann-fold domains"/>
    <property type="match status" value="1"/>
</dbReference>
<dbReference type="PANTHER" id="PTHR46157">
    <property type="entry name" value="K(+) EFFLUX ANTIPORTER 3, CHLOROPLASTIC"/>
    <property type="match status" value="1"/>
</dbReference>
<dbReference type="NCBIfam" id="TIGR00932">
    <property type="entry name" value="2a37"/>
    <property type="match status" value="1"/>
</dbReference>
<feature type="transmembrane region" description="Helical" evidence="11">
    <location>
        <begin position="55"/>
        <end position="75"/>
    </location>
</feature>
<keyword evidence="9" id="KW-0406">Ion transport</keyword>
<dbReference type="AlphaFoldDB" id="A0A380MNE0"/>
<evidence type="ECO:0000256" key="1">
    <source>
        <dbReference type="ARBA" id="ARBA00004127"/>
    </source>
</evidence>
<evidence type="ECO:0000256" key="11">
    <source>
        <dbReference type="SAM" id="Phobius"/>
    </source>
</evidence>
<feature type="transmembrane region" description="Helical" evidence="11">
    <location>
        <begin position="372"/>
        <end position="395"/>
    </location>
</feature>
<comment type="similarity">
    <text evidence="2">Belongs to the monovalent cation:proton antiporter 2 (CPA2) transporter (TC 2.A.37) family.</text>
</comment>
<evidence type="ECO:0000256" key="3">
    <source>
        <dbReference type="ARBA" id="ARBA00022448"/>
    </source>
</evidence>
<reference evidence="13 14" key="1">
    <citation type="submission" date="2018-06" db="EMBL/GenBank/DDBJ databases">
        <authorList>
            <consortium name="Pathogen Informatics"/>
            <person name="Doyle S."/>
        </authorList>
    </citation>
    <scope>NUCLEOTIDE SEQUENCE [LARGE SCALE GENOMIC DNA]</scope>
    <source>
        <strain evidence="13 14">NCTC13337</strain>
    </source>
</reference>
<feature type="transmembrane region" description="Helical" evidence="11">
    <location>
        <begin position="284"/>
        <end position="304"/>
    </location>
</feature>
<dbReference type="Pfam" id="PF00999">
    <property type="entry name" value="Na_H_Exchanger"/>
    <property type="match status" value="1"/>
</dbReference>
<comment type="subcellular location">
    <subcellularLocation>
        <location evidence="1">Endomembrane system</location>
        <topology evidence="1">Multi-pass membrane protein</topology>
    </subcellularLocation>
</comment>
<gene>
    <name evidence="13" type="primary">kefC</name>
    <name evidence="13" type="ORF">NCTC13337_00218</name>
</gene>
<dbReference type="GO" id="GO:0008324">
    <property type="term" value="F:monoatomic cation transmembrane transporter activity"/>
    <property type="evidence" value="ECO:0007669"/>
    <property type="project" value="InterPro"/>
</dbReference>
<keyword evidence="14" id="KW-1185">Reference proteome</keyword>
<evidence type="ECO:0000256" key="6">
    <source>
        <dbReference type="ARBA" id="ARBA00022692"/>
    </source>
</evidence>
<dbReference type="PANTHER" id="PTHR46157:SF4">
    <property type="entry name" value="K(+) EFFLUX ANTIPORTER 3, CHLOROPLASTIC"/>
    <property type="match status" value="1"/>
</dbReference>
<organism evidence="13 14">
    <name type="scientific">Suttonella ornithocola</name>
    <dbReference type="NCBI Taxonomy" id="279832"/>
    <lineage>
        <taxon>Bacteria</taxon>
        <taxon>Pseudomonadati</taxon>
        <taxon>Pseudomonadota</taxon>
        <taxon>Gammaproteobacteria</taxon>
        <taxon>Cardiobacteriales</taxon>
        <taxon>Cardiobacteriaceae</taxon>
        <taxon>Suttonella</taxon>
    </lineage>
</organism>
<dbReference type="InterPro" id="IPR036291">
    <property type="entry name" value="NAD(P)-bd_dom_sf"/>
</dbReference>
<evidence type="ECO:0000256" key="4">
    <source>
        <dbReference type="ARBA" id="ARBA00022449"/>
    </source>
</evidence>
<keyword evidence="3" id="KW-0813">Transport</keyword>
<feature type="transmembrane region" description="Helical" evidence="11">
    <location>
        <begin position="115"/>
        <end position="136"/>
    </location>
</feature>
<protein>
    <submittedName>
        <fullName evidence="13">K(+)/H(+) antiporter</fullName>
    </submittedName>
</protein>
<evidence type="ECO:0000256" key="8">
    <source>
        <dbReference type="ARBA" id="ARBA00022989"/>
    </source>
</evidence>
<evidence type="ECO:0000313" key="13">
    <source>
        <dbReference type="EMBL" id="SUO93413.1"/>
    </source>
</evidence>
<dbReference type="Gene3D" id="1.20.1530.20">
    <property type="match status" value="1"/>
</dbReference>
<keyword evidence="6 11" id="KW-0812">Transmembrane</keyword>
<dbReference type="GO" id="GO:0005886">
    <property type="term" value="C:plasma membrane"/>
    <property type="evidence" value="ECO:0007669"/>
    <property type="project" value="TreeGrafter"/>
</dbReference>
<evidence type="ECO:0000256" key="9">
    <source>
        <dbReference type="ARBA" id="ARBA00023065"/>
    </source>
</evidence>
<feature type="transmembrane region" description="Helical" evidence="11">
    <location>
        <begin position="340"/>
        <end position="360"/>
    </location>
</feature>
<keyword evidence="10 11" id="KW-0472">Membrane</keyword>
<keyword evidence="4" id="KW-0050">Antiport</keyword>
<dbReference type="Gene3D" id="3.40.50.720">
    <property type="entry name" value="NAD(P)-binding Rossmann-like Domain"/>
    <property type="match status" value="1"/>
</dbReference>
<dbReference type="EMBL" id="UHIC01000001">
    <property type="protein sequence ID" value="SUO93413.1"/>
    <property type="molecule type" value="Genomic_DNA"/>
</dbReference>
<dbReference type="InterPro" id="IPR038770">
    <property type="entry name" value="Na+/solute_symporter_sf"/>
</dbReference>
<name>A0A380MNE0_9GAMM</name>
<dbReference type="Proteomes" id="UP000254601">
    <property type="component" value="Unassembled WGS sequence"/>
</dbReference>
<feature type="transmembrane region" description="Helical" evidence="11">
    <location>
        <begin position="310"/>
        <end position="328"/>
    </location>
</feature>
<dbReference type="FunFam" id="3.40.50.720:FF:000036">
    <property type="entry name" value="Glutathione-regulated potassium-efflux system protein KefB"/>
    <property type="match status" value="1"/>
</dbReference>
<dbReference type="GO" id="GO:1902600">
    <property type="term" value="P:proton transmembrane transport"/>
    <property type="evidence" value="ECO:0007669"/>
    <property type="project" value="InterPro"/>
</dbReference>
<evidence type="ECO:0000256" key="10">
    <source>
        <dbReference type="ARBA" id="ARBA00023136"/>
    </source>
</evidence>
<dbReference type="GO" id="GO:0006813">
    <property type="term" value="P:potassium ion transport"/>
    <property type="evidence" value="ECO:0007669"/>
    <property type="project" value="UniProtKB-KW"/>
</dbReference>
<evidence type="ECO:0000256" key="5">
    <source>
        <dbReference type="ARBA" id="ARBA00022538"/>
    </source>
</evidence>
<feature type="transmembrane region" description="Helical" evidence="11">
    <location>
        <begin position="148"/>
        <end position="175"/>
    </location>
</feature>